<dbReference type="EMBL" id="QJSP01000022">
    <property type="protein sequence ID" value="PYE12483.1"/>
    <property type="molecule type" value="Genomic_DNA"/>
</dbReference>
<dbReference type="GO" id="GO:0003677">
    <property type="term" value="F:DNA binding"/>
    <property type="evidence" value="ECO:0007669"/>
    <property type="project" value="UniProtKB-KW"/>
</dbReference>
<evidence type="ECO:0008006" key="4">
    <source>
        <dbReference type="Google" id="ProtNLM"/>
    </source>
</evidence>
<keyword evidence="3" id="KW-1185">Reference proteome</keyword>
<proteinExistence type="predicted"/>
<name>A0A318RGX7_WILLI</name>
<keyword evidence="1" id="KW-0238">DNA-binding</keyword>
<dbReference type="AlphaFoldDB" id="A0A318RGX7"/>
<dbReference type="RefSeq" id="WP_110472496.1">
    <property type="nucleotide sequence ID" value="NZ_QJSP01000022.1"/>
</dbReference>
<dbReference type="InterPro" id="IPR010998">
    <property type="entry name" value="Integrase_recombinase_N"/>
</dbReference>
<dbReference type="OrthoDB" id="4542577at2"/>
<evidence type="ECO:0000313" key="3">
    <source>
        <dbReference type="Proteomes" id="UP000247591"/>
    </source>
</evidence>
<evidence type="ECO:0000256" key="1">
    <source>
        <dbReference type="ARBA" id="ARBA00023125"/>
    </source>
</evidence>
<protein>
    <recommendedName>
        <fullName evidence="4">Recombinase</fullName>
    </recommendedName>
</protein>
<gene>
    <name evidence="2" type="ORF">DFR67_12267</name>
</gene>
<sequence>MTTLGAGSADIGLVHRLPASHRAHWRLFTEWCTAFDTMALPASPVTVARFLDFEPGAARGTLRRRVAAINAGHRVAGHTPPGTVTAVRALLSARDRDAETARHVIGRLPVSGWPAGLFGRRDALILTLVCRLGVPIARVGELRCGDVSVDVAGSVLHVGGGHDIATSLEADNTHGVYAVFSRWAGVRDLTLRRLSPMAWAPVLHTAPARASTPQVSRLEHYDPDAALLPTFDRWGNLTAPIGDTTTGMRSRAVDTILHTHLRAPGRPITGRTAWTTGVIKRRAHPTENAPAPLDAAPLDDTYDDGITARRRAAGELEDLDDIFDALDHQMAALLERTEHLLEDAGAP</sequence>
<organism evidence="2 3">
    <name type="scientific">Williamsia limnetica</name>
    <dbReference type="NCBI Taxonomy" id="882452"/>
    <lineage>
        <taxon>Bacteria</taxon>
        <taxon>Bacillati</taxon>
        <taxon>Actinomycetota</taxon>
        <taxon>Actinomycetes</taxon>
        <taxon>Mycobacteriales</taxon>
        <taxon>Nocardiaceae</taxon>
        <taxon>Williamsia</taxon>
    </lineage>
</organism>
<accession>A0A318RGX7</accession>
<reference evidence="2 3" key="1">
    <citation type="submission" date="2018-06" db="EMBL/GenBank/DDBJ databases">
        <title>Genomic Encyclopedia of Type Strains, Phase IV (KMG-IV): sequencing the most valuable type-strain genomes for metagenomic binning, comparative biology and taxonomic classification.</title>
        <authorList>
            <person name="Goeker M."/>
        </authorList>
    </citation>
    <scope>NUCLEOTIDE SEQUENCE [LARGE SCALE GENOMIC DNA]</scope>
    <source>
        <strain evidence="2 3">DSM 45521</strain>
    </source>
</reference>
<dbReference type="Proteomes" id="UP000247591">
    <property type="component" value="Unassembled WGS sequence"/>
</dbReference>
<comment type="caution">
    <text evidence="2">The sequence shown here is derived from an EMBL/GenBank/DDBJ whole genome shotgun (WGS) entry which is preliminary data.</text>
</comment>
<dbReference type="Gene3D" id="1.10.150.130">
    <property type="match status" value="1"/>
</dbReference>
<evidence type="ECO:0000313" key="2">
    <source>
        <dbReference type="EMBL" id="PYE12483.1"/>
    </source>
</evidence>
<dbReference type="SUPFAM" id="SSF47823">
    <property type="entry name" value="lambda integrase-like, N-terminal domain"/>
    <property type="match status" value="1"/>
</dbReference>